<dbReference type="Gene3D" id="2.130.10.10">
    <property type="entry name" value="YVTN repeat-like/Quinoprotein amine dehydrogenase"/>
    <property type="match status" value="2"/>
</dbReference>
<evidence type="ECO:0000256" key="6">
    <source>
        <dbReference type="ARBA" id="ARBA00022483"/>
    </source>
</evidence>
<dbReference type="PANTHER" id="PTHR10241">
    <property type="entry name" value="LETHAL 2 GIANT LARVAE PROTEIN"/>
    <property type="match status" value="1"/>
</dbReference>
<dbReference type="SUPFAM" id="SSF50978">
    <property type="entry name" value="WD40 repeat-like"/>
    <property type="match status" value="2"/>
</dbReference>
<dbReference type="GO" id="GO:0006887">
    <property type="term" value="P:exocytosis"/>
    <property type="evidence" value="ECO:0007669"/>
    <property type="project" value="UniProtKB-KW"/>
</dbReference>
<keyword evidence="7" id="KW-0963">Cytoplasm</keyword>
<feature type="region of interest" description="Disordered" evidence="16">
    <location>
        <begin position="40"/>
        <end position="71"/>
    </location>
</feature>
<dbReference type="FunFam" id="1.20.5.110:FF:000001">
    <property type="entry name" value="syntaxin-binding protein 5 isoform X1"/>
    <property type="match status" value="1"/>
</dbReference>
<sequence length="1211" mass="131265">MGWRSAELLFFNLVGSEAVVANREQGRDGNEGRRSVLLTTTMSDKESSGGGGGGGGSSSKEKKKEMKRADTKRSGFFKGVLDNLRSSVTQLPSGGKGPGNAGDVQDIPEDKLRKELFNIEKTARHGFPHNPLAVTYDPIQKLVAVGTHSGTIRILGRPGVEITLQHVLDYPVVQLQFIVNEGLLLSLCADDQIHEWNIKNKTPEIVHSLKFQKERITFFHLPFQSKWLYLGTEGGNVHVVNIDTFSLSGYVINWNKAIEISRKTKPGAVVHLSENPVDSNKLLIGFETGTIVLWDLRSRAAEVRFQYNEALSSVSWHFEGKQFMASHGDGSLTTFNIRQPGKPQSVLYPHARTKTLAQGGGGPDPAGSSPGGAAAATASGSPLVVPSSSRNNLLPITKVQWRITRAGDNYVIFSGGLPFEKGNSEVSTLTVSQGRSTTVLEMESPILDFLTLDESPFAFDTQDPFAVVVLLRSDLVVVDLLTHGYPCFRNPYSMDLHESMVICCQYLADCPGELIPCLYSVGARASAQSRHFSEREWPITGGEWGQGIVSYPEVIITGHADGSVRFWDASSLGFQLLYRLKTSRLFEKLKSDDHPFIVEKMSFDPEGRQLAIAGSSYVALFSFAKAEGSCSVTVLDTPIHFEMEEPAPIEVLPRGQVTSGERMVLRPCPQKWAAGLQPTLVCQFLSSGAGGNADSARHVTCMAVSSAYNLLAFGNDSGLVVVDTVHNTCVLNFATPELYGSADPYQRSPRSPKRQDNGLPDPAESSPDQSASVSPTTLKSQRHYLDRRSKSMQTSGGASDSWLSASSHQQLTTMSSLGAHPGRRLLQKHPNLASQDEPPQFLLTASNNIAATSSSDCSFSRSRSSSISSLENVSHEAITCLTFCDTFCSKKGDCSSATPSLWVGTSLGSVLLLPLTLANESRSALASPGSGTLFKLKSPVLCIGFMDSSGAQLVSDGGRLRSVSTSANSHLAVLVSEKLARVVSLPSQNTVIKTNLTDTSFVICADVMQLKSCDVPCLVSYIANGSILIHSLPSLKPVFEDDLQTLVDPKISRIFCLSKNGHGLYMSSPTEFQKFTVSAEFCNQLQELKCTVHTTKEMPEAPKQSFFKGLFGGGPSILDREELFGAAGSGKASKAIARHIPGNAANLEGMKERTGTVAGEVARTRMALDERGQALSQLEERSGRMMNEAEMFASTTSQLMNKYKDKKWYQF</sequence>
<evidence type="ECO:0000256" key="14">
    <source>
        <dbReference type="ARBA" id="ARBA00067543"/>
    </source>
</evidence>
<feature type="domain" description="V-SNARE coiled-coil homology" evidence="18">
    <location>
        <begin position="1146"/>
        <end position="1210"/>
    </location>
</feature>
<dbReference type="GO" id="GO:0031201">
    <property type="term" value="C:SNARE complex"/>
    <property type="evidence" value="ECO:0007669"/>
    <property type="project" value="TreeGrafter"/>
</dbReference>
<evidence type="ECO:0000256" key="7">
    <source>
        <dbReference type="ARBA" id="ARBA00022490"/>
    </source>
</evidence>
<dbReference type="Pfam" id="PF08366">
    <property type="entry name" value="LLGL"/>
    <property type="match status" value="1"/>
</dbReference>
<feature type="compositionally biased region" description="Polar residues" evidence="16">
    <location>
        <begin position="791"/>
        <end position="805"/>
    </location>
</feature>
<comment type="subcellular location">
    <subcellularLocation>
        <location evidence="1">Cell membrane</location>
        <topology evidence="1">Peripheral membrane protein</topology>
    </subcellularLocation>
    <subcellularLocation>
        <location evidence="2">Cytoplasm</location>
    </subcellularLocation>
</comment>
<evidence type="ECO:0000256" key="10">
    <source>
        <dbReference type="ARBA" id="ARBA00022737"/>
    </source>
</evidence>
<dbReference type="InterPro" id="IPR000664">
    <property type="entry name" value="Lethal2_giant"/>
</dbReference>
<dbReference type="EnsemblMetazoa" id="XM_022799528">
    <property type="protein sequence ID" value="XP_022655263"/>
    <property type="gene ID" value="LOC111247937"/>
</dbReference>
<evidence type="ECO:0000313" key="20">
    <source>
        <dbReference type="Proteomes" id="UP000594260"/>
    </source>
</evidence>
<feature type="region of interest" description="Disordered" evidence="16">
    <location>
        <begin position="354"/>
        <end position="387"/>
    </location>
</feature>
<keyword evidence="17" id="KW-0732">Signal</keyword>
<evidence type="ECO:0000256" key="17">
    <source>
        <dbReference type="SAM" id="SignalP"/>
    </source>
</evidence>
<evidence type="ECO:0000256" key="1">
    <source>
        <dbReference type="ARBA" id="ARBA00004202"/>
    </source>
</evidence>
<keyword evidence="12 15" id="KW-0175">Coiled coil</keyword>
<dbReference type="InterPro" id="IPR001680">
    <property type="entry name" value="WD40_rpt"/>
</dbReference>
<keyword evidence="10" id="KW-0677">Repeat</keyword>
<keyword evidence="4" id="KW-0813">Transport</keyword>
<feature type="compositionally biased region" description="Polar residues" evidence="16">
    <location>
        <begin position="766"/>
        <end position="779"/>
    </location>
</feature>
<dbReference type="Proteomes" id="UP000594260">
    <property type="component" value="Unplaced"/>
</dbReference>
<dbReference type="GO" id="GO:0045159">
    <property type="term" value="F:myosin II binding"/>
    <property type="evidence" value="ECO:0007669"/>
    <property type="project" value="TreeGrafter"/>
</dbReference>
<comment type="similarity">
    <text evidence="3">Belongs to the WD repeat L(2)GL family.</text>
</comment>
<keyword evidence="11" id="KW-0653">Protein transport</keyword>
<feature type="region of interest" description="Disordered" evidence="16">
    <location>
        <begin position="740"/>
        <end position="805"/>
    </location>
</feature>
<dbReference type="CTD" id="32217"/>
<dbReference type="GeneID" id="111247937"/>
<dbReference type="GO" id="GO:0015031">
    <property type="term" value="P:protein transport"/>
    <property type="evidence" value="ECO:0007669"/>
    <property type="project" value="UniProtKB-KW"/>
</dbReference>
<dbReference type="PROSITE" id="PS50892">
    <property type="entry name" value="V_SNARE"/>
    <property type="match status" value="1"/>
</dbReference>
<dbReference type="GO" id="GO:0005886">
    <property type="term" value="C:plasma membrane"/>
    <property type="evidence" value="ECO:0007669"/>
    <property type="project" value="UniProtKB-SubCell"/>
</dbReference>
<dbReference type="FunFam" id="2.130.10.10:FF:000521">
    <property type="entry name" value="syntaxin-binding protein 5-like isoform X1"/>
    <property type="match status" value="1"/>
</dbReference>
<dbReference type="CDD" id="cd15873">
    <property type="entry name" value="R-SNARE_STXBP5_6"/>
    <property type="match status" value="1"/>
</dbReference>
<dbReference type="InterPro" id="IPR036322">
    <property type="entry name" value="WD40_repeat_dom_sf"/>
</dbReference>
<dbReference type="InterPro" id="IPR015943">
    <property type="entry name" value="WD40/YVTN_repeat-like_dom_sf"/>
</dbReference>
<proteinExistence type="inferred from homology"/>
<feature type="compositionally biased region" description="Low complexity" evidence="16">
    <location>
        <begin position="365"/>
        <end position="382"/>
    </location>
</feature>
<reference evidence="19" key="1">
    <citation type="submission" date="2021-01" db="UniProtKB">
        <authorList>
            <consortium name="EnsemblMetazoa"/>
        </authorList>
    </citation>
    <scope>IDENTIFICATION</scope>
</reference>
<dbReference type="GO" id="GO:0005096">
    <property type="term" value="F:GTPase activator activity"/>
    <property type="evidence" value="ECO:0007669"/>
    <property type="project" value="TreeGrafter"/>
</dbReference>
<dbReference type="InterPro" id="IPR013905">
    <property type="entry name" value="Lgl_C_dom"/>
</dbReference>
<dbReference type="SMART" id="SM00320">
    <property type="entry name" value="WD40"/>
    <property type="match status" value="7"/>
</dbReference>
<organism evidence="19 20">
    <name type="scientific">Varroa destructor</name>
    <name type="common">Honeybee mite</name>
    <dbReference type="NCBI Taxonomy" id="109461"/>
    <lineage>
        <taxon>Eukaryota</taxon>
        <taxon>Metazoa</taxon>
        <taxon>Ecdysozoa</taxon>
        <taxon>Arthropoda</taxon>
        <taxon>Chelicerata</taxon>
        <taxon>Arachnida</taxon>
        <taxon>Acari</taxon>
        <taxon>Parasitiformes</taxon>
        <taxon>Mesostigmata</taxon>
        <taxon>Gamasina</taxon>
        <taxon>Dermanyssoidea</taxon>
        <taxon>Varroidae</taxon>
        <taxon>Varroa</taxon>
    </lineage>
</organism>
<protein>
    <recommendedName>
        <fullName evidence="14">Syntaxin-binding protein 5-like</fullName>
    </recommendedName>
</protein>
<feature type="signal peptide" evidence="17">
    <location>
        <begin position="1"/>
        <end position="21"/>
    </location>
</feature>
<evidence type="ECO:0000256" key="2">
    <source>
        <dbReference type="ARBA" id="ARBA00004496"/>
    </source>
</evidence>
<accession>A0A7M7JT30</accession>
<feature type="compositionally biased region" description="Basic and acidic residues" evidence="16">
    <location>
        <begin position="59"/>
        <end position="71"/>
    </location>
</feature>
<dbReference type="GO" id="GO:0006893">
    <property type="term" value="P:Golgi to plasma membrane transport"/>
    <property type="evidence" value="ECO:0007669"/>
    <property type="project" value="TreeGrafter"/>
</dbReference>
<evidence type="ECO:0000256" key="13">
    <source>
        <dbReference type="ARBA" id="ARBA00023136"/>
    </source>
</evidence>
<evidence type="ECO:0000256" key="3">
    <source>
        <dbReference type="ARBA" id="ARBA00008070"/>
    </source>
</evidence>
<keyword evidence="20" id="KW-1185">Reference proteome</keyword>
<keyword evidence="6" id="KW-0268">Exocytosis</keyword>
<keyword evidence="13" id="KW-0472">Membrane</keyword>
<evidence type="ECO:0000256" key="12">
    <source>
        <dbReference type="ARBA" id="ARBA00023054"/>
    </source>
</evidence>
<name>A0A7M7JT30_VARDE</name>
<evidence type="ECO:0000256" key="8">
    <source>
        <dbReference type="ARBA" id="ARBA00022553"/>
    </source>
</evidence>
<dbReference type="RefSeq" id="XP_022655263.1">
    <property type="nucleotide sequence ID" value="XM_022799528.1"/>
</dbReference>
<evidence type="ECO:0000256" key="11">
    <source>
        <dbReference type="ARBA" id="ARBA00022927"/>
    </source>
</evidence>
<feature type="compositionally biased region" description="Gly residues" evidence="16">
    <location>
        <begin position="48"/>
        <end position="57"/>
    </location>
</feature>
<evidence type="ECO:0000256" key="9">
    <source>
        <dbReference type="ARBA" id="ARBA00022574"/>
    </source>
</evidence>
<evidence type="ECO:0000256" key="4">
    <source>
        <dbReference type="ARBA" id="ARBA00022448"/>
    </source>
</evidence>
<keyword evidence="5" id="KW-1003">Cell membrane</keyword>
<evidence type="ECO:0000259" key="18">
    <source>
        <dbReference type="PROSITE" id="PS50892"/>
    </source>
</evidence>
<keyword evidence="8" id="KW-0597">Phosphoprotein</keyword>
<keyword evidence="9" id="KW-0853">WD repeat</keyword>
<evidence type="ECO:0000256" key="16">
    <source>
        <dbReference type="SAM" id="MobiDB-lite"/>
    </source>
</evidence>
<feature type="chain" id="PRO_5029847540" description="Syntaxin-binding protein 5-like" evidence="17">
    <location>
        <begin position="22"/>
        <end position="1211"/>
    </location>
</feature>
<feature type="region of interest" description="Disordered" evidence="16">
    <location>
        <begin position="88"/>
        <end position="107"/>
    </location>
</feature>
<evidence type="ECO:0000313" key="19">
    <source>
        <dbReference type="EnsemblMetazoa" id="XP_022655263"/>
    </source>
</evidence>
<dbReference type="AlphaFoldDB" id="A0A7M7JT30"/>
<dbReference type="InterPro" id="IPR013577">
    <property type="entry name" value="LLGL2"/>
</dbReference>
<dbReference type="SUPFAM" id="SSF58038">
    <property type="entry name" value="SNARE fusion complex"/>
    <property type="match status" value="1"/>
</dbReference>
<dbReference type="PRINTS" id="PR00962">
    <property type="entry name" value="LETHAL2GIANT"/>
</dbReference>
<dbReference type="Pfam" id="PF08596">
    <property type="entry name" value="Lgl_C"/>
    <property type="match status" value="1"/>
</dbReference>
<evidence type="ECO:0000256" key="5">
    <source>
        <dbReference type="ARBA" id="ARBA00022475"/>
    </source>
</evidence>
<dbReference type="GO" id="GO:0019905">
    <property type="term" value="F:syntaxin binding"/>
    <property type="evidence" value="ECO:0007669"/>
    <property type="project" value="TreeGrafter"/>
</dbReference>
<dbReference type="PANTHER" id="PTHR10241:SF25">
    <property type="entry name" value="TOMOSYN, ISOFORM C"/>
    <property type="match status" value="1"/>
</dbReference>
<dbReference type="InterPro" id="IPR042855">
    <property type="entry name" value="V_SNARE_CC"/>
</dbReference>
<evidence type="ECO:0000256" key="15">
    <source>
        <dbReference type="PROSITE-ProRule" id="PRU00290"/>
    </source>
</evidence>
<dbReference type="Gene3D" id="1.20.5.110">
    <property type="match status" value="1"/>
</dbReference>